<dbReference type="STRING" id="188937.MA_1920"/>
<protein>
    <recommendedName>
        <fullName evidence="2">Methyltransferase type 11 domain-containing protein</fullName>
    </recommendedName>
</protein>
<dbReference type="InterPro" id="IPR013216">
    <property type="entry name" value="Methyltransf_11"/>
</dbReference>
<organism evidence="3 4">
    <name type="scientific">Methanosarcina acetivorans (strain ATCC 35395 / DSM 2834 / JCM 12185 / C2A)</name>
    <dbReference type="NCBI Taxonomy" id="188937"/>
    <lineage>
        <taxon>Archaea</taxon>
        <taxon>Methanobacteriati</taxon>
        <taxon>Methanobacteriota</taxon>
        <taxon>Stenosarchaea group</taxon>
        <taxon>Methanomicrobia</taxon>
        <taxon>Methanosarcinales</taxon>
        <taxon>Methanosarcinaceae</taxon>
        <taxon>Methanosarcina</taxon>
    </lineage>
</organism>
<accession>Q8TPJ1</accession>
<dbReference type="PhylomeDB" id="Q8TPJ1"/>
<dbReference type="EMBL" id="AE010299">
    <property type="protein sequence ID" value="AAM05324.1"/>
    <property type="molecule type" value="Genomic_DNA"/>
</dbReference>
<dbReference type="SUPFAM" id="SSF53335">
    <property type="entry name" value="S-adenosyl-L-methionine-dependent methyltransferases"/>
    <property type="match status" value="1"/>
</dbReference>
<dbReference type="AlphaFoldDB" id="Q8TPJ1"/>
<gene>
    <name evidence="3" type="ordered locus">MA_1920</name>
</gene>
<dbReference type="KEGG" id="mac:MA_1920"/>
<evidence type="ECO:0000256" key="1">
    <source>
        <dbReference type="ARBA" id="ARBA00022679"/>
    </source>
</evidence>
<dbReference type="InParanoid" id="Q8TPJ1"/>
<dbReference type="PANTHER" id="PTHR44068:SF11">
    <property type="entry name" value="GERANYL DIPHOSPHATE 2-C-METHYLTRANSFERASE"/>
    <property type="match status" value="1"/>
</dbReference>
<keyword evidence="1" id="KW-0808">Transferase</keyword>
<evidence type="ECO:0000313" key="3">
    <source>
        <dbReference type="EMBL" id="AAM05324.1"/>
    </source>
</evidence>
<dbReference type="HOGENOM" id="CLU_062440_3_1_2"/>
<dbReference type="GO" id="GO:0008168">
    <property type="term" value="F:methyltransferase activity"/>
    <property type="evidence" value="ECO:0000318"/>
    <property type="project" value="GO_Central"/>
</dbReference>
<feature type="domain" description="Methyltransferase type 11" evidence="2">
    <location>
        <begin position="26"/>
        <end position="125"/>
    </location>
</feature>
<dbReference type="PANTHER" id="PTHR44068">
    <property type="entry name" value="ZGC:194242"/>
    <property type="match status" value="1"/>
</dbReference>
<evidence type="ECO:0000313" key="4">
    <source>
        <dbReference type="Proteomes" id="UP000002487"/>
    </source>
</evidence>
<dbReference type="Pfam" id="PF08241">
    <property type="entry name" value="Methyltransf_11"/>
    <property type="match status" value="1"/>
</dbReference>
<evidence type="ECO:0000259" key="2">
    <source>
        <dbReference type="Pfam" id="PF08241"/>
    </source>
</evidence>
<reference evidence="3 4" key="1">
    <citation type="journal article" date="2002" name="Genome Res.">
        <title>The genome of Methanosarcina acetivorans reveals extensive metabolic and physiological diversity.</title>
        <authorList>
            <person name="Galagan J.E."/>
            <person name="Nusbaum C."/>
            <person name="Roy A."/>
            <person name="Endrizzi M.G."/>
            <person name="Macdonald P."/>
            <person name="FitzHugh W."/>
            <person name="Calvo S."/>
            <person name="Engels R."/>
            <person name="Smirnov S."/>
            <person name="Atnoor D."/>
            <person name="Brown A."/>
            <person name="Allen N."/>
            <person name="Naylor J."/>
            <person name="Stange-Thomann N."/>
            <person name="DeArellano K."/>
            <person name="Johnson R."/>
            <person name="Linton L."/>
            <person name="McEwan P."/>
            <person name="McKernan K."/>
            <person name="Talamas J."/>
            <person name="Tirrell A."/>
            <person name="Ye W."/>
            <person name="Zimmer A."/>
            <person name="Barber R.D."/>
            <person name="Cann I."/>
            <person name="Graham D.E."/>
            <person name="Grahame D.A."/>
            <person name="Guss A."/>
            <person name="Hedderich R."/>
            <person name="Ingram-Smith C."/>
            <person name="Kuettner C.H."/>
            <person name="Krzycki J.A."/>
            <person name="Leigh J.A."/>
            <person name="Li W."/>
            <person name="Liu J."/>
            <person name="Mukhopadhyay B."/>
            <person name="Reeve J.N."/>
            <person name="Smith K."/>
            <person name="Springer T.A."/>
            <person name="Umayam L.A."/>
            <person name="White O."/>
            <person name="White R.H."/>
            <person name="de Macario E.C."/>
            <person name="Ferry J.G."/>
            <person name="Jarrell K.F."/>
            <person name="Jing H."/>
            <person name="Macario A.J.L."/>
            <person name="Paulsen I."/>
            <person name="Pritchett M."/>
            <person name="Sowers K.R."/>
            <person name="Swanson R.V."/>
            <person name="Zinder S.H."/>
            <person name="Lander E."/>
            <person name="Metcalf W.W."/>
            <person name="Birren B."/>
        </authorList>
    </citation>
    <scope>NUCLEOTIDE SEQUENCE [LARGE SCALE GENOMIC DNA]</scope>
    <source>
        <strain evidence="4">ATCC 35395 / DSM 2834 / JCM 12185 / C2A</strain>
    </source>
</reference>
<dbReference type="CDD" id="cd02440">
    <property type="entry name" value="AdoMet_MTases"/>
    <property type="match status" value="1"/>
</dbReference>
<name>Q8TPJ1_METAC</name>
<dbReference type="EnsemblBacteria" id="AAM05324">
    <property type="protein sequence ID" value="AAM05324"/>
    <property type="gene ID" value="MA_1920"/>
</dbReference>
<dbReference type="InterPro" id="IPR029063">
    <property type="entry name" value="SAM-dependent_MTases_sf"/>
</dbReference>
<proteinExistence type="predicted"/>
<dbReference type="InterPro" id="IPR050447">
    <property type="entry name" value="Erg6_SMT_methyltransf"/>
</dbReference>
<dbReference type="Gene3D" id="3.40.50.150">
    <property type="entry name" value="Vaccinia Virus protein VP39"/>
    <property type="match status" value="1"/>
</dbReference>
<keyword evidence="4" id="KW-1185">Reference proteome</keyword>
<dbReference type="Proteomes" id="UP000002487">
    <property type="component" value="Chromosome"/>
</dbReference>
<dbReference type="GO" id="GO:0008757">
    <property type="term" value="F:S-adenosylmethionine-dependent methyltransferase activity"/>
    <property type="evidence" value="ECO:0007669"/>
    <property type="project" value="InterPro"/>
</dbReference>
<sequence length="250" mass="29041">MSRMYSNIFGSFIYRLINPGNCNSFLDLGCGRGQDLKYFKDEMNCINGSRFVGIDKLEKSILIAKNAYQNEGIEFYHMDVAQGLGFDDESFDIVYSMNAVECIADKPRLASEIYRVLKEKGQVICCHCDWDSVVYNGHDKNLISDILKKYSGWQQPWMDEADSWMGRRLWGMFNSTGLFNGEIHIFNHIETDFKENSLGWNMIREFSYMVEAGIISKDDYDRFCNDIAETAEKGEYLYVRPIYIYKGLKD</sequence>